<organism evidence="2 3">
    <name type="scientific">Hypholoma sublateritium (strain FD-334 SS-4)</name>
    <dbReference type="NCBI Taxonomy" id="945553"/>
    <lineage>
        <taxon>Eukaryota</taxon>
        <taxon>Fungi</taxon>
        <taxon>Dikarya</taxon>
        <taxon>Basidiomycota</taxon>
        <taxon>Agaricomycotina</taxon>
        <taxon>Agaricomycetes</taxon>
        <taxon>Agaricomycetidae</taxon>
        <taxon>Agaricales</taxon>
        <taxon>Agaricineae</taxon>
        <taxon>Strophariaceae</taxon>
        <taxon>Hypholoma</taxon>
    </lineage>
</organism>
<evidence type="ECO:0000256" key="1">
    <source>
        <dbReference type="SAM" id="MobiDB-lite"/>
    </source>
</evidence>
<feature type="region of interest" description="Disordered" evidence="1">
    <location>
        <begin position="1"/>
        <end position="22"/>
    </location>
</feature>
<sequence>MRNGTAIETPHRRSNPDVRDQREMHTRTLRSKLARTVVPVQPLEPTGMVPAPEEPFVLVRRKQSTGAYGRWQVAQIVFSVALPPLFDSDGRFGRIPCRLFVEETGMIAEHPSYFCEDTGEIMRLPDRPQMHVAQRRILSLDFCCVVYRGGRGSHPAMYIKEVSATESEVMLLDEHNQSARRHTRVSRTFLVPWEPPAEGCTCSHPCKLQLTALLKIPSGDSSIHSPIKLLSMRINTHAARESTKLINSRAPRRSPTLADASRTRRTDALRTFHAVHKSFHAPVPTNISAMRILQRALSNESPIRLGLCDTHHLVPVPAEQFVIVRRKQASDSGSRWQVAQINPTNELPLLFDNNGPFARVPCQLFLEQTGMAAGDHCYFSEETGEIKCLPAEPQMHVTRRRNISSLDFVWVVYRHPGRADASIYRPAMFIRDVSDTECQVMLLEEDNEHLRRRILVPRENIVLSDPPSEYRP</sequence>
<gene>
    <name evidence="2" type="ORF">HYPSUDRAFT_202753</name>
</gene>
<accession>A0A0D2MDN2</accession>
<dbReference type="Proteomes" id="UP000054270">
    <property type="component" value="Unassembled WGS sequence"/>
</dbReference>
<dbReference type="AlphaFoldDB" id="A0A0D2MDN2"/>
<reference evidence="3" key="1">
    <citation type="submission" date="2014-04" db="EMBL/GenBank/DDBJ databases">
        <title>Evolutionary Origins and Diversification of the Mycorrhizal Mutualists.</title>
        <authorList>
            <consortium name="DOE Joint Genome Institute"/>
            <consortium name="Mycorrhizal Genomics Consortium"/>
            <person name="Kohler A."/>
            <person name="Kuo A."/>
            <person name="Nagy L.G."/>
            <person name="Floudas D."/>
            <person name="Copeland A."/>
            <person name="Barry K.W."/>
            <person name="Cichocki N."/>
            <person name="Veneault-Fourrey C."/>
            <person name="LaButti K."/>
            <person name="Lindquist E.A."/>
            <person name="Lipzen A."/>
            <person name="Lundell T."/>
            <person name="Morin E."/>
            <person name="Murat C."/>
            <person name="Riley R."/>
            <person name="Ohm R."/>
            <person name="Sun H."/>
            <person name="Tunlid A."/>
            <person name="Henrissat B."/>
            <person name="Grigoriev I.V."/>
            <person name="Hibbett D.S."/>
            <person name="Martin F."/>
        </authorList>
    </citation>
    <scope>NUCLEOTIDE SEQUENCE [LARGE SCALE GENOMIC DNA]</scope>
    <source>
        <strain evidence="3">FD-334 SS-4</strain>
    </source>
</reference>
<keyword evidence="3" id="KW-1185">Reference proteome</keyword>
<proteinExistence type="predicted"/>
<feature type="compositionally biased region" description="Basic and acidic residues" evidence="1">
    <location>
        <begin position="9"/>
        <end position="22"/>
    </location>
</feature>
<evidence type="ECO:0000313" key="3">
    <source>
        <dbReference type="Proteomes" id="UP000054270"/>
    </source>
</evidence>
<evidence type="ECO:0000313" key="2">
    <source>
        <dbReference type="EMBL" id="KJA21618.1"/>
    </source>
</evidence>
<dbReference type="EMBL" id="KN817556">
    <property type="protein sequence ID" value="KJA21618.1"/>
    <property type="molecule type" value="Genomic_DNA"/>
</dbReference>
<protein>
    <submittedName>
        <fullName evidence="2">Uncharacterized protein</fullName>
    </submittedName>
</protein>
<name>A0A0D2MDN2_HYPSF</name>